<dbReference type="Proteomes" id="UP000192923">
    <property type="component" value="Unassembled WGS sequence"/>
</dbReference>
<evidence type="ECO:0000313" key="2">
    <source>
        <dbReference type="Proteomes" id="UP000192923"/>
    </source>
</evidence>
<organism evidence="1 2">
    <name type="scientific">Methylomagnum ishizawai</name>
    <dbReference type="NCBI Taxonomy" id="1760988"/>
    <lineage>
        <taxon>Bacteria</taxon>
        <taxon>Pseudomonadati</taxon>
        <taxon>Pseudomonadota</taxon>
        <taxon>Gammaproteobacteria</taxon>
        <taxon>Methylococcales</taxon>
        <taxon>Methylococcaceae</taxon>
        <taxon>Methylomagnum</taxon>
    </lineage>
</organism>
<protein>
    <submittedName>
        <fullName evidence="1">Uncharacterized protein</fullName>
    </submittedName>
</protein>
<dbReference type="RefSeq" id="WP_085216446.1">
    <property type="nucleotide sequence ID" value="NZ_FXAM01000002.1"/>
</dbReference>
<sequence length="144" mass="15641">MPQLQSALLGRADVPTRAQLQEALREFKFKLDVDAAYAPFQSVDYLPCTLNGEDGGVKLRFDAVEPYLAQFPELGDLSAQRDTLITLRSGGDPREDVCVLMLAAVLAAVLAAKFGAIVHDPKKNVAIPTDKLLGLARSRFAELD</sequence>
<reference evidence="1 2" key="1">
    <citation type="submission" date="2016-12" db="EMBL/GenBank/DDBJ databases">
        <authorList>
            <person name="Song W.-J."/>
            <person name="Kurnit D.M."/>
        </authorList>
    </citation>
    <scope>NUCLEOTIDE SEQUENCE [LARGE SCALE GENOMIC DNA]</scope>
    <source>
        <strain evidence="1 2">175</strain>
    </source>
</reference>
<dbReference type="EMBL" id="FXAM01000002">
    <property type="protein sequence ID" value="SMF97411.1"/>
    <property type="molecule type" value="Genomic_DNA"/>
</dbReference>
<accession>A0A1Y6D490</accession>
<gene>
    <name evidence="1" type="ORF">SAMN02949497_0438</name>
</gene>
<dbReference type="OrthoDB" id="5569723at2"/>
<name>A0A1Y6D490_9GAMM</name>
<dbReference type="AlphaFoldDB" id="A0A1Y6D490"/>
<evidence type="ECO:0000313" key="1">
    <source>
        <dbReference type="EMBL" id="SMF97411.1"/>
    </source>
</evidence>
<keyword evidence="2" id="KW-1185">Reference proteome</keyword>
<proteinExistence type="predicted"/>